<comment type="caution">
    <text evidence="2">The sequence shown here is derived from an EMBL/GenBank/DDBJ whole genome shotgun (WGS) entry which is preliminary data.</text>
</comment>
<accession>A0AAJ0HDA9</accession>
<evidence type="ECO:0000313" key="2">
    <source>
        <dbReference type="EMBL" id="KAK3348708.1"/>
    </source>
</evidence>
<name>A0AAJ0HDA9_9PEZI</name>
<feature type="region of interest" description="Disordered" evidence="1">
    <location>
        <begin position="357"/>
        <end position="382"/>
    </location>
</feature>
<sequence length="382" mass="43310">MIHHHHQSPSSIMSIAHAAWKLMKLKMQSILASIRRQLDGDERWRQDSGYMEIQEFPRGSEPGPLRRSAQTGDCRLPELASVAKAWKTHESTNRKETYEVDASTSKKLAADLTRPFGQSTGRGFSLTRFKMSGHYRTLIMCQQDVFAPRIGPGCAITPQTLYEISHVVTSADPICGHLRWSDEYPFLVLQMARFGLNQHLTEQEAHQVADFSQPIIVSNGQVTPFSAETAHIHKRLRCALFHEPPCMCLDSVPFNAIRSCPRCHTDYTVSVVPDAIPGWPEARLLVFTTWKFLGEGNERDHYWPSHMTSGPPKRIYRLGYVHWCFESQPQEDNTYGIDIGDIQARVALARQSQREALPQYTAVETSSPDRTPFYDPPQFGSA</sequence>
<gene>
    <name evidence="2" type="ORF">B0T25DRAFT_546336</name>
</gene>
<dbReference type="Proteomes" id="UP001275084">
    <property type="component" value="Unassembled WGS sequence"/>
</dbReference>
<evidence type="ECO:0000313" key="3">
    <source>
        <dbReference type="Proteomes" id="UP001275084"/>
    </source>
</evidence>
<reference evidence="2" key="1">
    <citation type="journal article" date="2023" name="Mol. Phylogenet. Evol.">
        <title>Genome-scale phylogeny and comparative genomics of the fungal order Sordariales.</title>
        <authorList>
            <person name="Hensen N."/>
            <person name="Bonometti L."/>
            <person name="Westerberg I."/>
            <person name="Brannstrom I.O."/>
            <person name="Guillou S."/>
            <person name="Cros-Aarteil S."/>
            <person name="Calhoun S."/>
            <person name="Haridas S."/>
            <person name="Kuo A."/>
            <person name="Mondo S."/>
            <person name="Pangilinan J."/>
            <person name="Riley R."/>
            <person name="LaButti K."/>
            <person name="Andreopoulos B."/>
            <person name="Lipzen A."/>
            <person name="Chen C."/>
            <person name="Yan M."/>
            <person name="Daum C."/>
            <person name="Ng V."/>
            <person name="Clum A."/>
            <person name="Steindorff A."/>
            <person name="Ohm R.A."/>
            <person name="Martin F."/>
            <person name="Silar P."/>
            <person name="Natvig D.O."/>
            <person name="Lalanne C."/>
            <person name="Gautier V."/>
            <person name="Ament-Velasquez S.L."/>
            <person name="Kruys A."/>
            <person name="Hutchinson M.I."/>
            <person name="Powell A.J."/>
            <person name="Barry K."/>
            <person name="Miller A.N."/>
            <person name="Grigoriev I.V."/>
            <person name="Debuchy R."/>
            <person name="Gladieux P."/>
            <person name="Hiltunen Thoren M."/>
            <person name="Johannesson H."/>
        </authorList>
    </citation>
    <scope>NUCLEOTIDE SEQUENCE</scope>
    <source>
        <strain evidence="2">CBS 955.72</strain>
    </source>
</reference>
<protein>
    <submittedName>
        <fullName evidence="2">Uncharacterized protein</fullName>
    </submittedName>
</protein>
<keyword evidence="3" id="KW-1185">Reference proteome</keyword>
<reference evidence="2" key="2">
    <citation type="submission" date="2023-06" db="EMBL/GenBank/DDBJ databases">
        <authorList>
            <consortium name="Lawrence Berkeley National Laboratory"/>
            <person name="Haridas S."/>
            <person name="Hensen N."/>
            <person name="Bonometti L."/>
            <person name="Westerberg I."/>
            <person name="Brannstrom I.O."/>
            <person name="Guillou S."/>
            <person name="Cros-Aarteil S."/>
            <person name="Calhoun S."/>
            <person name="Kuo A."/>
            <person name="Mondo S."/>
            <person name="Pangilinan J."/>
            <person name="Riley R."/>
            <person name="Labutti K."/>
            <person name="Andreopoulos B."/>
            <person name="Lipzen A."/>
            <person name="Chen C."/>
            <person name="Yanf M."/>
            <person name="Daum C."/>
            <person name="Ng V."/>
            <person name="Clum A."/>
            <person name="Steindorff A."/>
            <person name="Ohm R."/>
            <person name="Martin F."/>
            <person name="Silar P."/>
            <person name="Natvig D."/>
            <person name="Lalanne C."/>
            <person name="Gautier V."/>
            <person name="Ament-Velasquez S.L."/>
            <person name="Kruys A."/>
            <person name="Hutchinson M.I."/>
            <person name="Powell A.J."/>
            <person name="Barry K."/>
            <person name="Miller A.N."/>
            <person name="Grigoriev I.V."/>
            <person name="Debuchy R."/>
            <person name="Gladieux P."/>
            <person name="Thoren M.H."/>
            <person name="Johannesson H."/>
        </authorList>
    </citation>
    <scope>NUCLEOTIDE SEQUENCE</scope>
    <source>
        <strain evidence="2">CBS 955.72</strain>
    </source>
</reference>
<organism evidence="2 3">
    <name type="scientific">Lasiosphaeria hispida</name>
    <dbReference type="NCBI Taxonomy" id="260671"/>
    <lineage>
        <taxon>Eukaryota</taxon>
        <taxon>Fungi</taxon>
        <taxon>Dikarya</taxon>
        <taxon>Ascomycota</taxon>
        <taxon>Pezizomycotina</taxon>
        <taxon>Sordariomycetes</taxon>
        <taxon>Sordariomycetidae</taxon>
        <taxon>Sordariales</taxon>
        <taxon>Lasiosphaeriaceae</taxon>
        <taxon>Lasiosphaeria</taxon>
    </lineage>
</organism>
<dbReference type="EMBL" id="JAUIQD010000005">
    <property type="protein sequence ID" value="KAK3348708.1"/>
    <property type="molecule type" value="Genomic_DNA"/>
</dbReference>
<evidence type="ECO:0000256" key="1">
    <source>
        <dbReference type="SAM" id="MobiDB-lite"/>
    </source>
</evidence>
<proteinExistence type="predicted"/>
<feature type="region of interest" description="Disordered" evidence="1">
    <location>
        <begin position="50"/>
        <end position="72"/>
    </location>
</feature>
<dbReference type="AlphaFoldDB" id="A0AAJ0HDA9"/>